<accession>A0A0D2MZS1</accession>
<dbReference type="AlphaFoldDB" id="A0A0D2MZS1"/>
<dbReference type="STRING" id="945553.A0A0D2MZS1"/>
<evidence type="ECO:0000313" key="2">
    <source>
        <dbReference type="Proteomes" id="UP000054270"/>
    </source>
</evidence>
<sequence>MHPIDTHSASVIFPPSLLSRSPELSMLSTRATALDVCYSVFGESPMSNDAVDNFYEANATSRSKKHLTCYFNVLYSYENPFITATSRSVISDIHRLSRQMSSIDVPRPLAVLCTLFRLRPPNFGQRSDDLLFQALRIWTDVIDICESESFDGHRKVIVEHTLNVLLLPGIHCEGSISWRPNPSAESLINIHGSPLGASHAHPFLSPSLPIPGTSLSFPSPLHFTLRIVTRLSFNEQGLVTHHRDIWDIKDVMGLVPGVSLAQWIGTRMTAAGLSYLSRLLRKEKKEYKPESPSEIPVDLETGV</sequence>
<keyword evidence="2" id="KW-1185">Reference proteome</keyword>
<evidence type="ECO:0000313" key="1">
    <source>
        <dbReference type="EMBL" id="KJA29643.1"/>
    </source>
</evidence>
<name>A0A0D2MZS1_HYPSF</name>
<organism evidence="1 2">
    <name type="scientific">Hypholoma sublateritium (strain FD-334 SS-4)</name>
    <dbReference type="NCBI Taxonomy" id="945553"/>
    <lineage>
        <taxon>Eukaryota</taxon>
        <taxon>Fungi</taxon>
        <taxon>Dikarya</taxon>
        <taxon>Basidiomycota</taxon>
        <taxon>Agaricomycotina</taxon>
        <taxon>Agaricomycetes</taxon>
        <taxon>Agaricomycetidae</taxon>
        <taxon>Agaricales</taxon>
        <taxon>Agaricineae</taxon>
        <taxon>Strophariaceae</taxon>
        <taxon>Hypholoma</taxon>
    </lineage>
</organism>
<protein>
    <submittedName>
        <fullName evidence="1">Uncharacterized protein</fullName>
    </submittedName>
</protein>
<dbReference type="EMBL" id="KN817518">
    <property type="protein sequence ID" value="KJA29643.1"/>
    <property type="molecule type" value="Genomic_DNA"/>
</dbReference>
<proteinExistence type="predicted"/>
<dbReference type="OMA" id="LSMWNEV"/>
<gene>
    <name evidence="1" type="ORF">HYPSUDRAFT_1061366</name>
</gene>
<dbReference type="OrthoDB" id="9995831at2759"/>
<reference evidence="2" key="1">
    <citation type="submission" date="2014-04" db="EMBL/GenBank/DDBJ databases">
        <title>Evolutionary Origins and Diversification of the Mycorrhizal Mutualists.</title>
        <authorList>
            <consortium name="DOE Joint Genome Institute"/>
            <consortium name="Mycorrhizal Genomics Consortium"/>
            <person name="Kohler A."/>
            <person name="Kuo A."/>
            <person name="Nagy L.G."/>
            <person name="Floudas D."/>
            <person name="Copeland A."/>
            <person name="Barry K.W."/>
            <person name="Cichocki N."/>
            <person name="Veneault-Fourrey C."/>
            <person name="LaButti K."/>
            <person name="Lindquist E.A."/>
            <person name="Lipzen A."/>
            <person name="Lundell T."/>
            <person name="Morin E."/>
            <person name="Murat C."/>
            <person name="Riley R."/>
            <person name="Ohm R."/>
            <person name="Sun H."/>
            <person name="Tunlid A."/>
            <person name="Henrissat B."/>
            <person name="Grigoriev I.V."/>
            <person name="Hibbett D.S."/>
            <person name="Martin F."/>
        </authorList>
    </citation>
    <scope>NUCLEOTIDE SEQUENCE [LARGE SCALE GENOMIC DNA]</scope>
    <source>
        <strain evidence="2">FD-334 SS-4</strain>
    </source>
</reference>
<dbReference type="Proteomes" id="UP000054270">
    <property type="component" value="Unassembled WGS sequence"/>
</dbReference>